<evidence type="ECO:0000256" key="10">
    <source>
        <dbReference type="RuleBase" id="RU366055"/>
    </source>
</evidence>
<dbReference type="Proteomes" id="UP000283387">
    <property type="component" value="Unassembled WGS sequence"/>
</dbReference>
<dbReference type="InterPro" id="IPR001604">
    <property type="entry name" value="Endo_G_ENPP1-like_dom"/>
</dbReference>
<dbReference type="EC" id="3.1.30.-" evidence="10"/>
<evidence type="ECO:0000313" key="14">
    <source>
        <dbReference type="Proteomes" id="UP000283387"/>
    </source>
</evidence>
<dbReference type="InterPro" id="IPR018524">
    <property type="entry name" value="DNA/RNA_endonuclease_AS"/>
</dbReference>
<dbReference type="SMART" id="SM00477">
    <property type="entry name" value="NUC"/>
    <property type="match status" value="1"/>
</dbReference>
<evidence type="ECO:0000256" key="5">
    <source>
        <dbReference type="ARBA" id="ARBA00022759"/>
    </source>
</evidence>
<comment type="similarity">
    <text evidence="2 10">Belongs to the DNA/RNA non-specific endonuclease family.</text>
</comment>
<evidence type="ECO:0000259" key="12">
    <source>
        <dbReference type="SMART" id="SM00892"/>
    </source>
</evidence>
<dbReference type="InterPro" id="IPR040255">
    <property type="entry name" value="Non-specific_endonuclease"/>
</dbReference>
<gene>
    <name evidence="13" type="ORF">BC643_3939</name>
</gene>
<feature type="domain" description="ENPP1-3/EXOG-like endonuclease/phosphodiesterase" evidence="11">
    <location>
        <begin position="33"/>
        <end position="223"/>
    </location>
</feature>
<feature type="active site" description="Proton acceptor" evidence="8">
    <location>
        <position position="94"/>
    </location>
</feature>
<dbReference type="InterPro" id="IPR020821">
    <property type="entry name" value="ENPP1-3/EXOG-like_nuc-like"/>
</dbReference>
<accession>A0A419VXH2</accession>
<dbReference type="GO" id="GO:0004519">
    <property type="term" value="F:endonuclease activity"/>
    <property type="evidence" value="ECO:0007669"/>
    <property type="project" value="UniProtKB-UniRule"/>
</dbReference>
<dbReference type="PANTHER" id="PTHR13966">
    <property type="entry name" value="ENDONUCLEASE RELATED"/>
    <property type="match status" value="1"/>
</dbReference>
<sequence length="288" mass="32188">MKRLLFTFILLLSVGILFAQKYLPSSRGELVEHTYITLSYSEANEQAEWVYYELTPEFVAGNAKRSDDFRPDPKVSTASAQLSDYAGSGYDRGHLCPAGSMTINATAMSESFYLSNMSPQLPAFNRGGWKELETLVRKWVAEYDRLYVITGPLLRGANMHIGPDKVTVPNFYYKVIYAPNQGEMIAFVMPNAKIDHELKEYAVAVDEVERLTGIDFFAGMEDKIETRLEGNVSVTKWDFNGSVIPPKVVEKVKEETTSGQCQGITASGARCKRKAKPGSKYCFQHGSL</sequence>
<dbReference type="OrthoDB" id="9811262at2"/>
<keyword evidence="3 10" id="KW-0540">Nuclease</keyword>
<dbReference type="Pfam" id="PF01223">
    <property type="entry name" value="Endonuclease_NS"/>
    <property type="match status" value="1"/>
</dbReference>
<dbReference type="CDD" id="cd00091">
    <property type="entry name" value="NUC"/>
    <property type="match status" value="1"/>
</dbReference>
<dbReference type="AlphaFoldDB" id="A0A419VXH2"/>
<proteinExistence type="inferred from homology"/>
<evidence type="ECO:0000313" key="13">
    <source>
        <dbReference type="EMBL" id="RKD87931.1"/>
    </source>
</evidence>
<keyword evidence="14" id="KW-1185">Reference proteome</keyword>
<evidence type="ECO:0000259" key="11">
    <source>
        <dbReference type="SMART" id="SM00477"/>
    </source>
</evidence>
<protein>
    <recommendedName>
        <fullName evidence="10">Endonuclease</fullName>
        <ecNumber evidence="10">3.1.30.-</ecNumber>
    </recommendedName>
</protein>
<dbReference type="InterPro" id="IPR044929">
    <property type="entry name" value="DNA/RNA_non-sp_Endonuclease_sf"/>
</dbReference>
<dbReference type="EMBL" id="RAPN01000003">
    <property type="protein sequence ID" value="RKD87931.1"/>
    <property type="molecule type" value="Genomic_DNA"/>
</dbReference>
<keyword evidence="4 9" id="KW-0479">Metal-binding</keyword>
<dbReference type="PANTHER" id="PTHR13966:SF5">
    <property type="entry name" value="ENDONUCLEASE G, MITOCHONDRIAL"/>
    <property type="match status" value="1"/>
</dbReference>
<organism evidence="13 14">
    <name type="scientific">Mangrovibacterium diazotrophicum</name>
    <dbReference type="NCBI Taxonomy" id="1261403"/>
    <lineage>
        <taxon>Bacteria</taxon>
        <taxon>Pseudomonadati</taxon>
        <taxon>Bacteroidota</taxon>
        <taxon>Bacteroidia</taxon>
        <taxon>Marinilabiliales</taxon>
        <taxon>Prolixibacteraceae</taxon>
        <taxon>Mangrovibacterium</taxon>
    </lineage>
</organism>
<feature type="binding site" evidence="9">
    <location>
        <position position="125"/>
    </location>
    <ligand>
        <name>Mg(2+)</name>
        <dbReference type="ChEBI" id="CHEBI:18420"/>
        <note>catalytic</note>
    </ligand>
</feature>
<dbReference type="GO" id="GO:0046872">
    <property type="term" value="F:metal ion binding"/>
    <property type="evidence" value="ECO:0007669"/>
    <property type="project" value="UniProtKB-KW"/>
</dbReference>
<comment type="cofactor">
    <cofactor evidence="1 10">
        <name>Mg(2+)</name>
        <dbReference type="ChEBI" id="CHEBI:18420"/>
    </cofactor>
</comment>
<name>A0A419VXH2_9BACT</name>
<reference evidence="13 14" key="1">
    <citation type="submission" date="2018-09" db="EMBL/GenBank/DDBJ databases">
        <title>Genomic Encyclopedia of Archaeal and Bacterial Type Strains, Phase II (KMG-II): from individual species to whole genera.</title>
        <authorList>
            <person name="Goeker M."/>
        </authorList>
    </citation>
    <scope>NUCLEOTIDE SEQUENCE [LARGE SCALE GENOMIC DNA]</scope>
    <source>
        <strain evidence="13 14">DSM 27148</strain>
    </source>
</reference>
<comment type="caution">
    <text evidence="13">The sequence shown here is derived from an EMBL/GenBank/DDBJ whole genome shotgun (WGS) entry which is preliminary data.</text>
</comment>
<feature type="domain" description="DNA/RNA non-specific endonuclease/pyrophosphatase/phosphodiesterase" evidence="12">
    <location>
        <begin position="32"/>
        <end position="223"/>
    </location>
</feature>
<keyword evidence="6 10" id="KW-0378">Hydrolase</keyword>
<dbReference type="InterPro" id="IPR044925">
    <property type="entry name" value="His-Me_finger_sf"/>
</dbReference>
<dbReference type="GO" id="GO:0003676">
    <property type="term" value="F:nucleic acid binding"/>
    <property type="evidence" value="ECO:0007669"/>
    <property type="project" value="InterPro"/>
</dbReference>
<evidence type="ECO:0000256" key="9">
    <source>
        <dbReference type="PIRSR" id="PIRSR640255-2"/>
    </source>
</evidence>
<evidence type="ECO:0000256" key="3">
    <source>
        <dbReference type="ARBA" id="ARBA00022722"/>
    </source>
</evidence>
<evidence type="ECO:0000256" key="8">
    <source>
        <dbReference type="PIRSR" id="PIRSR640255-1"/>
    </source>
</evidence>
<evidence type="ECO:0000256" key="6">
    <source>
        <dbReference type="ARBA" id="ARBA00022801"/>
    </source>
</evidence>
<dbReference type="GO" id="GO:0016787">
    <property type="term" value="F:hydrolase activity"/>
    <property type="evidence" value="ECO:0007669"/>
    <property type="project" value="UniProtKB-KW"/>
</dbReference>
<keyword evidence="7" id="KW-0460">Magnesium</keyword>
<evidence type="ECO:0000256" key="1">
    <source>
        <dbReference type="ARBA" id="ARBA00001946"/>
    </source>
</evidence>
<dbReference type="SMART" id="SM00892">
    <property type="entry name" value="Endonuclease_NS"/>
    <property type="match status" value="1"/>
</dbReference>
<evidence type="ECO:0000256" key="4">
    <source>
        <dbReference type="ARBA" id="ARBA00022723"/>
    </source>
</evidence>
<evidence type="ECO:0000256" key="2">
    <source>
        <dbReference type="ARBA" id="ARBA00010052"/>
    </source>
</evidence>
<keyword evidence="5 10" id="KW-0255">Endonuclease</keyword>
<dbReference type="Gene3D" id="3.40.570.10">
    <property type="entry name" value="Extracellular Endonuclease, subunit A"/>
    <property type="match status" value="1"/>
</dbReference>
<dbReference type="SUPFAM" id="SSF54060">
    <property type="entry name" value="His-Me finger endonucleases"/>
    <property type="match status" value="1"/>
</dbReference>
<dbReference type="PROSITE" id="PS01070">
    <property type="entry name" value="NUCLEASE_NON_SPEC"/>
    <property type="match status" value="1"/>
</dbReference>
<dbReference type="RefSeq" id="WP_120274946.1">
    <property type="nucleotide sequence ID" value="NZ_RAPN01000003.1"/>
</dbReference>
<evidence type="ECO:0000256" key="7">
    <source>
        <dbReference type="ARBA" id="ARBA00022842"/>
    </source>
</evidence>